<evidence type="ECO:0000256" key="3">
    <source>
        <dbReference type="ARBA" id="ARBA00023125"/>
    </source>
</evidence>
<sequence>MIRNLHWGDVAELKYGKSLREYPETSSEENRFRVFGTNGPIGWHKTPLVDRPGIVIGRKGAYRGVHYSDGPFFVIDTAYYLDIRDPQIDLKWAFYQLSTVDINRMDSGSAIPSTKREDFYAVPVAIPPLMIQLRIAETLSAYDDLIENNRRRMALLEEAARLLYREWFVRLRFPGHEHARITNGLPHGWKQMTLGDLCTDVREAASPDQLEPETPYIGLEHMPRRSISLSEWRQADQVTSTKHRFREGEILFGKIRPYFHKVGVAFVDGVASSDAIVIRPRNSKFRGLLLMTVSSDPFVAVTAQTMKEGSKMPRADWKQMKQYVVPLPPDGLRNSFESVIQPIVEQLKALTFLNQKLRTARDLLLPRLMSGEIAV</sequence>
<keyword evidence="6" id="KW-1185">Reference proteome</keyword>
<dbReference type="Gene3D" id="3.90.220.20">
    <property type="entry name" value="DNA methylase specificity domains"/>
    <property type="match status" value="2"/>
</dbReference>
<evidence type="ECO:0000256" key="1">
    <source>
        <dbReference type="ARBA" id="ARBA00010923"/>
    </source>
</evidence>
<feature type="domain" description="Type I restriction modification DNA specificity" evidence="4">
    <location>
        <begin position="186"/>
        <end position="330"/>
    </location>
</feature>
<comment type="similarity">
    <text evidence="1">Belongs to the type-I restriction system S methylase family.</text>
</comment>
<evidence type="ECO:0000259" key="4">
    <source>
        <dbReference type="Pfam" id="PF01420"/>
    </source>
</evidence>
<keyword evidence="2" id="KW-0680">Restriction system</keyword>
<dbReference type="RefSeq" id="WP_090893837.1">
    <property type="nucleotide sequence ID" value="NZ_CZPZ01000001.1"/>
</dbReference>
<dbReference type="PANTHER" id="PTHR30408:SF13">
    <property type="entry name" value="TYPE I RESTRICTION ENZYME HINDI SPECIFICITY SUBUNIT"/>
    <property type="match status" value="1"/>
</dbReference>
<evidence type="ECO:0000313" key="6">
    <source>
        <dbReference type="Proteomes" id="UP000198736"/>
    </source>
</evidence>
<dbReference type="InterPro" id="IPR000055">
    <property type="entry name" value="Restrct_endonuc_typeI_TRD"/>
</dbReference>
<dbReference type="AlphaFoldDB" id="A0A0S4L4L0"/>
<feature type="domain" description="Type I restriction modification DNA specificity" evidence="4">
    <location>
        <begin position="8"/>
        <end position="157"/>
    </location>
</feature>
<evidence type="ECO:0000256" key="2">
    <source>
        <dbReference type="ARBA" id="ARBA00022747"/>
    </source>
</evidence>
<dbReference type="STRING" id="1742973.COMA2_10207"/>
<dbReference type="EMBL" id="CZPZ01000001">
    <property type="protein sequence ID" value="CUS31626.1"/>
    <property type="molecule type" value="Genomic_DNA"/>
</dbReference>
<name>A0A0S4L4L0_9BACT</name>
<reference evidence="6" key="1">
    <citation type="submission" date="2015-10" db="EMBL/GenBank/DDBJ databases">
        <authorList>
            <person name="Luecker S."/>
            <person name="Luecker S."/>
        </authorList>
    </citation>
    <scope>NUCLEOTIDE SEQUENCE [LARGE SCALE GENOMIC DNA]</scope>
</reference>
<organism evidence="5 6">
    <name type="scientific">Candidatus Nitrospira nitrificans</name>
    <dbReference type="NCBI Taxonomy" id="1742973"/>
    <lineage>
        <taxon>Bacteria</taxon>
        <taxon>Pseudomonadati</taxon>
        <taxon>Nitrospirota</taxon>
        <taxon>Nitrospiria</taxon>
        <taxon>Nitrospirales</taxon>
        <taxon>Nitrospiraceae</taxon>
        <taxon>Nitrospira</taxon>
    </lineage>
</organism>
<accession>A0A0S4L4L0</accession>
<dbReference type="InterPro" id="IPR052021">
    <property type="entry name" value="Type-I_RS_S_subunit"/>
</dbReference>
<keyword evidence="3" id="KW-0238">DNA-binding</keyword>
<dbReference type="CDD" id="cd17267">
    <property type="entry name" value="RMtype1_S_EcoAO83I-TRD1-CR1_like"/>
    <property type="match status" value="1"/>
</dbReference>
<dbReference type="InterPro" id="IPR044946">
    <property type="entry name" value="Restrct_endonuc_typeI_TRD_sf"/>
</dbReference>
<dbReference type="SUPFAM" id="SSF116734">
    <property type="entry name" value="DNA methylase specificity domain"/>
    <property type="match status" value="2"/>
</dbReference>
<dbReference type="Proteomes" id="UP000198736">
    <property type="component" value="Unassembled WGS sequence"/>
</dbReference>
<dbReference type="GO" id="GO:0009307">
    <property type="term" value="P:DNA restriction-modification system"/>
    <property type="evidence" value="ECO:0007669"/>
    <property type="project" value="UniProtKB-KW"/>
</dbReference>
<evidence type="ECO:0000313" key="5">
    <source>
        <dbReference type="EMBL" id="CUS31626.1"/>
    </source>
</evidence>
<proteinExistence type="inferred from homology"/>
<gene>
    <name evidence="5" type="ORF">COMA2_10207</name>
</gene>
<dbReference type="OrthoDB" id="9798929at2"/>
<dbReference type="GO" id="GO:0003677">
    <property type="term" value="F:DNA binding"/>
    <property type="evidence" value="ECO:0007669"/>
    <property type="project" value="UniProtKB-KW"/>
</dbReference>
<dbReference type="Pfam" id="PF01420">
    <property type="entry name" value="Methylase_S"/>
    <property type="match status" value="2"/>
</dbReference>
<protein>
    <recommendedName>
        <fullName evidence="4">Type I restriction modification DNA specificity domain-containing protein</fullName>
    </recommendedName>
</protein>
<dbReference type="PANTHER" id="PTHR30408">
    <property type="entry name" value="TYPE-1 RESTRICTION ENZYME ECOKI SPECIFICITY PROTEIN"/>
    <property type="match status" value="1"/>
</dbReference>